<protein>
    <submittedName>
        <fullName evidence="2">Uncharacterized protein</fullName>
    </submittedName>
</protein>
<evidence type="ECO:0000256" key="1">
    <source>
        <dbReference type="SAM" id="MobiDB-lite"/>
    </source>
</evidence>
<comment type="caution">
    <text evidence="2">The sequence shown here is derived from an EMBL/GenBank/DDBJ whole genome shotgun (WGS) entry which is preliminary data.</text>
</comment>
<organism evidence="2 3">
    <name type="scientific">Trichonephila inaurata madagascariensis</name>
    <dbReference type="NCBI Taxonomy" id="2747483"/>
    <lineage>
        <taxon>Eukaryota</taxon>
        <taxon>Metazoa</taxon>
        <taxon>Ecdysozoa</taxon>
        <taxon>Arthropoda</taxon>
        <taxon>Chelicerata</taxon>
        <taxon>Arachnida</taxon>
        <taxon>Araneae</taxon>
        <taxon>Araneomorphae</taxon>
        <taxon>Entelegynae</taxon>
        <taxon>Araneoidea</taxon>
        <taxon>Nephilidae</taxon>
        <taxon>Trichonephila</taxon>
        <taxon>Trichonephila inaurata</taxon>
    </lineage>
</organism>
<feature type="compositionally biased region" description="Basic and acidic residues" evidence="1">
    <location>
        <begin position="78"/>
        <end position="100"/>
    </location>
</feature>
<keyword evidence="3" id="KW-1185">Reference proteome</keyword>
<feature type="region of interest" description="Disordered" evidence="1">
    <location>
        <begin position="60"/>
        <end position="100"/>
    </location>
</feature>
<reference evidence="2" key="1">
    <citation type="submission" date="2020-08" db="EMBL/GenBank/DDBJ databases">
        <title>Multicomponent nature underlies the extraordinary mechanical properties of spider dragline silk.</title>
        <authorList>
            <person name="Kono N."/>
            <person name="Nakamura H."/>
            <person name="Mori M."/>
            <person name="Yoshida Y."/>
            <person name="Ohtoshi R."/>
            <person name="Malay A.D."/>
            <person name="Moran D.A.P."/>
            <person name="Tomita M."/>
            <person name="Numata K."/>
            <person name="Arakawa K."/>
        </authorList>
    </citation>
    <scope>NUCLEOTIDE SEQUENCE</scope>
</reference>
<dbReference type="AlphaFoldDB" id="A0A8X6IF48"/>
<dbReference type="EMBL" id="BMAV01025660">
    <property type="protein sequence ID" value="GFS43515.1"/>
    <property type="molecule type" value="Genomic_DNA"/>
</dbReference>
<sequence>MQMLLVSLGFGFQESFFKELIWQRRSEFSRAFRIPNVVKYIKIRLARYYYEQRQKNILAKPSGTRTTGRLHRKAFRHPKCEELEDHAPPPPPKKDLEENS</sequence>
<gene>
    <name evidence="2" type="ORF">TNIN_294751</name>
</gene>
<evidence type="ECO:0000313" key="2">
    <source>
        <dbReference type="EMBL" id="GFS43515.1"/>
    </source>
</evidence>
<feature type="compositionally biased region" description="Basic residues" evidence="1">
    <location>
        <begin position="68"/>
        <end position="77"/>
    </location>
</feature>
<proteinExistence type="predicted"/>
<dbReference type="Proteomes" id="UP000886998">
    <property type="component" value="Unassembled WGS sequence"/>
</dbReference>
<accession>A0A8X6IF48</accession>
<name>A0A8X6IF48_9ARAC</name>
<evidence type="ECO:0000313" key="3">
    <source>
        <dbReference type="Proteomes" id="UP000886998"/>
    </source>
</evidence>